<name>A0AAD7I546_9AGAR</name>
<feature type="region of interest" description="Disordered" evidence="1">
    <location>
        <begin position="1"/>
        <end position="22"/>
    </location>
</feature>
<keyword evidence="3" id="KW-1185">Reference proteome</keyword>
<dbReference type="AlphaFoldDB" id="A0AAD7I546"/>
<feature type="region of interest" description="Disordered" evidence="1">
    <location>
        <begin position="152"/>
        <end position="182"/>
    </location>
</feature>
<feature type="compositionally biased region" description="Low complexity" evidence="1">
    <location>
        <begin position="152"/>
        <end position="174"/>
    </location>
</feature>
<sequence length="265" mass="29059">MSSSGSGKKRKKEEDRGERSLLTPIIAQSKKLRGLSGFGWDEGLKIVTASDDVWAAYLEKHENAKKWRKKPFPLYDDIMFLVDDKVATGAGAFHAGASQTPSDIFSQSQGSTSTQDDNDDSSFILDGMGDTSTDLRLAMLVNMDLDNDFVASSPATAPSTSRKRAASSSPNKSAPSRRAKRNAEAISEIAGALRQVAMSLNAPSSPDITKRAIEMMEEDEFSEGEEPLVMRLFTKEIDIARTYVNTTKKSRRTASIRSYLAEMEL</sequence>
<evidence type="ECO:0000313" key="2">
    <source>
        <dbReference type="EMBL" id="KAJ7735178.1"/>
    </source>
</evidence>
<reference evidence="2" key="1">
    <citation type="submission" date="2023-03" db="EMBL/GenBank/DDBJ databases">
        <title>Massive genome expansion in bonnet fungi (Mycena s.s.) driven by repeated elements and novel gene families across ecological guilds.</title>
        <authorList>
            <consortium name="Lawrence Berkeley National Laboratory"/>
            <person name="Harder C.B."/>
            <person name="Miyauchi S."/>
            <person name="Viragh M."/>
            <person name="Kuo A."/>
            <person name="Thoen E."/>
            <person name="Andreopoulos B."/>
            <person name="Lu D."/>
            <person name="Skrede I."/>
            <person name="Drula E."/>
            <person name="Henrissat B."/>
            <person name="Morin E."/>
            <person name="Kohler A."/>
            <person name="Barry K."/>
            <person name="LaButti K."/>
            <person name="Morin E."/>
            <person name="Salamov A."/>
            <person name="Lipzen A."/>
            <person name="Mereny Z."/>
            <person name="Hegedus B."/>
            <person name="Baldrian P."/>
            <person name="Stursova M."/>
            <person name="Weitz H."/>
            <person name="Taylor A."/>
            <person name="Grigoriev I.V."/>
            <person name="Nagy L.G."/>
            <person name="Martin F."/>
            <person name="Kauserud H."/>
        </authorList>
    </citation>
    <scope>NUCLEOTIDE SEQUENCE</scope>
    <source>
        <strain evidence="2">CBHHK182m</strain>
    </source>
</reference>
<dbReference type="Proteomes" id="UP001215598">
    <property type="component" value="Unassembled WGS sequence"/>
</dbReference>
<dbReference type="PANTHER" id="PTHR46929">
    <property type="entry name" value="EXPRESSED PROTEIN"/>
    <property type="match status" value="1"/>
</dbReference>
<comment type="caution">
    <text evidence="2">The sequence shown here is derived from an EMBL/GenBank/DDBJ whole genome shotgun (WGS) entry which is preliminary data.</text>
</comment>
<protein>
    <recommendedName>
        <fullName evidence="4">Myb/SANT-like domain-containing protein</fullName>
    </recommendedName>
</protein>
<feature type="compositionally biased region" description="Low complexity" evidence="1">
    <location>
        <begin position="106"/>
        <end position="115"/>
    </location>
</feature>
<organism evidence="2 3">
    <name type="scientific">Mycena metata</name>
    <dbReference type="NCBI Taxonomy" id="1033252"/>
    <lineage>
        <taxon>Eukaryota</taxon>
        <taxon>Fungi</taxon>
        <taxon>Dikarya</taxon>
        <taxon>Basidiomycota</taxon>
        <taxon>Agaricomycotina</taxon>
        <taxon>Agaricomycetes</taxon>
        <taxon>Agaricomycetidae</taxon>
        <taxon>Agaricales</taxon>
        <taxon>Marasmiineae</taxon>
        <taxon>Mycenaceae</taxon>
        <taxon>Mycena</taxon>
    </lineage>
</organism>
<evidence type="ECO:0000256" key="1">
    <source>
        <dbReference type="SAM" id="MobiDB-lite"/>
    </source>
</evidence>
<accession>A0AAD7I546</accession>
<evidence type="ECO:0008006" key="4">
    <source>
        <dbReference type="Google" id="ProtNLM"/>
    </source>
</evidence>
<dbReference type="EMBL" id="JARKIB010000128">
    <property type="protein sequence ID" value="KAJ7735178.1"/>
    <property type="molecule type" value="Genomic_DNA"/>
</dbReference>
<proteinExistence type="predicted"/>
<gene>
    <name evidence="2" type="ORF">B0H16DRAFT_1731442</name>
</gene>
<dbReference type="PANTHER" id="PTHR46929:SF3">
    <property type="entry name" value="MYB_SANT-LIKE DOMAIN-CONTAINING PROTEIN"/>
    <property type="match status" value="1"/>
</dbReference>
<feature type="region of interest" description="Disordered" evidence="1">
    <location>
        <begin position="97"/>
        <end position="125"/>
    </location>
</feature>
<evidence type="ECO:0000313" key="3">
    <source>
        <dbReference type="Proteomes" id="UP001215598"/>
    </source>
</evidence>